<feature type="region of interest" description="Disordered" evidence="1">
    <location>
        <begin position="465"/>
        <end position="494"/>
    </location>
</feature>
<dbReference type="InterPro" id="IPR011990">
    <property type="entry name" value="TPR-like_helical_dom_sf"/>
</dbReference>
<protein>
    <submittedName>
        <fullName evidence="2">Uncharacterized protein</fullName>
    </submittedName>
</protein>
<evidence type="ECO:0000256" key="1">
    <source>
        <dbReference type="SAM" id="MobiDB-lite"/>
    </source>
</evidence>
<accession>A0A0F9F6A6</accession>
<reference evidence="2" key="1">
    <citation type="journal article" date="2015" name="Nature">
        <title>Complex archaea that bridge the gap between prokaryotes and eukaryotes.</title>
        <authorList>
            <person name="Spang A."/>
            <person name="Saw J.H."/>
            <person name="Jorgensen S.L."/>
            <person name="Zaremba-Niedzwiedzka K."/>
            <person name="Martijn J."/>
            <person name="Lind A.E."/>
            <person name="van Eijk R."/>
            <person name="Schleper C."/>
            <person name="Guy L."/>
            <person name="Ettema T.J."/>
        </authorList>
    </citation>
    <scope>NUCLEOTIDE SEQUENCE</scope>
</reference>
<dbReference type="AlphaFoldDB" id="A0A0F9F6A6"/>
<evidence type="ECO:0000313" key="2">
    <source>
        <dbReference type="EMBL" id="KKL81793.1"/>
    </source>
</evidence>
<dbReference type="Gene3D" id="1.25.40.10">
    <property type="entry name" value="Tetratricopeptide repeat domain"/>
    <property type="match status" value="2"/>
</dbReference>
<dbReference type="EMBL" id="LAZR01022462">
    <property type="protein sequence ID" value="KKL81793.1"/>
    <property type="molecule type" value="Genomic_DNA"/>
</dbReference>
<gene>
    <name evidence="2" type="ORF">LCGC14_1991220</name>
</gene>
<feature type="compositionally biased region" description="Pro residues" evidence="1">
    <location>
        <begin position="480"/>
        <end position="489"/>
    </location>
</feature>
<comment type="caution">
    <text evidence="2">The sequence shown here is derived from an EMBL/GenBank/DDBJ whole genome shotgun (WGS) entry which is preliminary data.</text>
</comment>
<proteinExistence type="predicted"/>
<sequence length="637" mass="68738">DKGYAFAELAYALLDRGDLKQALALGDRRQGPYWFIYGRAIRHLARRGKYDSAQRLIDKLEAVHWKVGAWLQLASISADAGDRKRAEAFLDQACKLENAQRKPDESSLIRMARLYAGLGNKARGNEVLSAVEKRLASRGKRSNKASWYLAEQLFTARMELRPAKEEIEKAGPADSAHLVRMAAMLAGKGNDELAMKAAAKCQRSHGIWALSRVAVIQAQAGRKVQAQKALQQAQGWLDAVPVAVRNPRFATELALAYAAVGRLDKAESALAVIDAPPSYWAEVAGRTAAEDAPRARKLLAKALAGLDRVQGPYNKAMALRDIAVVRIQLKESAEARKTLARAADVARLEAEKNPTGGCAGLLMSVGVQQKLAGDEAGARASFRQAITFHGQVAVRLREAVTTLAGIGMYSAAVETAGRIPLPSPRQAAYQHIARVQGGQGLEGPAVGWIRKLPKPCDRAFALSGLSGGMTEQKSRRTPPASAPDFPPPATQVEPKQADLLDEIAKRPSRESRSDNNGKVIHSKYEFFRLDEAVAALADVPRPWTAFGMLEMAFACTLPIRPAPRRAKLTAIRGHHSGYVSWRTGGPRPASCRDGINIPRSRNVECVKDNASAMMDAGAIRALSATLSLAITPAVSVG</sequence>
<name>A0A0F9F6A6_9ZZZZ</name>
<feature type="non-terminal residue" evidence="2">
    <location>
        <position position="1"/>
    </location>
</feature>
<dbReference type="SUPFAM" id="SSF48452">
    <property type="entry name" value="TPR-like"/>
    <property type="match status" value="1"/>
</dbReference>
<organism evidence="2">
    <name type="scientific">marine sediment metagenome</name>
    <dbReference type="NCBI Taxonomy" id="412755"/>
    <lineage>
        <taxon>unclassified sequences</taxon>
        <taxon>metagenomes</taxon>
        <taxon>ecological metagenomes</taxon>
    </lineage>
</organism>